<dbReference type="WBParaSite" id="PS1159_v2.g18798.t1">
    <property type="protein sequence ID" value="PS1159_v2.g18798.t1"/>
    <property type="gene ID" value="PS1159_v2.g18798"/>
</dbReference>
<evidence type="ECO:0000313" key="2">
    <source>
        <dbReference type="WBParaSite" id="PS1159_v2.g18798.t1"/>
    </source>
</evidence>
<sequence>MSTSGISSPSASPSRILSKDIFDVCKPIKEQLEVMQVKYGEESIFNLTAPILAALEELERYKSLYEEEQERANEYQISAERLERQLKQKHDEKMKLQQDMTVLEATNQEELINAYDAIQNLKNENKRLKQRIDSAVEIANEAIPEQCASSPSEEEAQVMIDLRKRYAKEHEQVKELQEQISLDKQQITELKRNLEKLLSQNKELLRKNKSLVSQGKMIIQEKCDLSKKLDHLNGEYIRTRNALKETSITCKDLEAESYDSRFAGDDVPKFTERELQDVFMSKVRLMERVTELEMQLERFEIIHSGAY</sequence>
<proteinExistence type="predicted"/>
<reference evidence="2" key="1">
    <citation type="submission" date="2022-11" db="UniProtKB">
        <authorList>
            <consortium name="WormBaseParasite"/>
        </authorList>
    </citation>
    <scope>IDENTIFICATION</scope>
</reference>
<evidence type="ECO:0000313" key="1">
    <source>
        <dbReference type="Proteomes" id="UP000887580"/>
    </source>
</evidence>
<protein>
    <submittedName>
        <fullName evidence="2">RH1 domain-containing protein</fullName>
    </submittedName>
</protein>
<name>A0AC35FNT1_9BILA</name>
<organism evidence="1 2">
    <name type="scientific">Panagrolaimus sp. PS1159</name>
    <dbReference type="NCBI Taxonomy" id="55785"/>
    <lineage>
        <taxon>Eukaryota</taxon>
        <taxon>Metazoa</taxon>
        <taxon>Ecdysozoa</taxon>
        <taxon>Nematoda</taxon>
        <taxon>Chromadorea</taxon>
        <taxon>Rhabditida</taxon>
        <taxon>Tylenchina</taxon>
        <taxon>Panagrolaimomorpha</taxon>
        <taxon>Panagrolaimoidea</taxon>
        <taxon>Panagrolaimidae</taxon>
        <taxon>Panagrolaimus</taxon>
    </lineage>
</organism>
<dbReference type="Proteomes" id="UP000887580">
    <property type="component" value="Unplaced"/>
</dbReference>
<accession>A0AC35FNT1</accession>